<evidence type="ECO:0000256" key="10">
    <source>
        <dbReference type="ARBA" id="ARBA00042242"/>
    </source>
</evidence>
<dbReference type="InterPro" id="IPR016185">
    <property type="entry name" value="PreATP-grasp_dom_sf"/>
</dbReference>
<dbReference type="NCBIfam" id="TIGR00877">
    <property type="entry name" value="purD"/>
    <property type="match status" value="1"/>
</dbReference>
<comment type="catalytic activity">
    <reaction evidence="12">
        <text>5-phospho-beta-D-ribosylamine + glycine + ATP = N(1)-(5-phospho-beta-D-ribosyl)glycinamide + ADP + phosphate + H(+)</text>
        <dbReference type="Rhea" id="RHEA:17453"/>
        <dbReference type="ChEBI" id="CHEBI:15378"/>
        <dbReference type="ChEBI" id="CHEBI:30616"/>
        <dbReference type="ChEBI" id="CHEBI:43474"/>
        <dbReference type="ChEBI" id="CHEBI:57305"/>
        <dbReference type="ChEBI" id="CHEBI:58681"/>
        <dbReference type="ChEBI" id="CHEBI:143788"/>
        <dbReference type="ChEBI" id="CHEBI:456216"/>
        <dbReference type="EC" id="6.3.4.13"/>
    </reaction>
</comment>
<dbReference type="Gene3D" id="3.30.1490.20">
    <property type="entry name" value="ATP-grasp fold, A domain"/>
    <property type="match status" value="1"/>
</dbReference>
<evidence type="ECO:0000256" key="6">
    <source>
        <dbReference type="ARBA" id="ARBA00022741"/>
    </source>
</evidence>
<evidence type="ECO:0000256" key="11">
    <source>
        <dbReference type="ARBA" id="ARBA00042864"/>
    </source>
</evidence>
<dbReference type="Gene3D" id="3.30.470.20">
    <property type="entry name" value="ATP-grasp fold, B domain"/>
    <property type="match status" value="1"/>
</dbReference>
<dbReference type="GO" id="GO:0046872">
    <property type="term" value="F:metal ion binding"/>
    <property type="evidence" value="ECO:0007669"/>
    <property type="project" value="InterPro"/>
</dbReference>
<dbReference type="PANTHER" id="PTHR43472:SF1">
    <property type="entry name" value="PHOSPHORIBOSYLAMINE--GLYCINE LIGASE, CHLOROPLASTIC"/>
    <property type="match status" value="1"/>
</dbReference>
<dbReference type="InterPro" id="IPR020560">
    <property type="entry name" value="PRibGlycinamide_synth_C-dom"/>
</dbReference>
<feature type="domain" description="ATP-grasp" evidence="15">
    <location>
        <begin position="107"/>
        <end position="307"/>
    </location>
</feature>
<feature type="region of interest" description="Disordered" evidence="14">
    <location>
        <begin position="425"/>
        <end position="444"/>
    </location>
</feature>
<comment type="pathway">
    <text evidence="3 12">Purine metabolism; IMP biosynthesis via de novo pathway; N(1)-(5-phospho-D-ribosyl)glycinamide from 5-phospho-alpha-D-ribose 1-diphosphate: step 2/2.</text>
</comment>
<evidence type="ECO:0000256" key="3">
    <source>
        <dbReference type="ARBA" id="ARBA00005174"/>
    </source>
</evidence>
<dbReference type="InterPro" id="IPR020561">
    <property type="entry name" value="PRibGlycinamid_synth_ATP-grasp"/>
</dbReference>
<proteinExistence type="inferred from homology"/>
<keyword evidence="6 13" id="KW-0547">Nucleotide-binding</keyword>
<sequence>MKVLVIGPGGREHALVRALLRDDSVEEVHAAPGNAGIAADVPVHELNTTDPDACVALAKELAVDLVVVGPEAPLAAGAADALVEAGIPVFGPSKAAAQLEASKAFAKEIMAEAEVPTAMARVATTAEEAADALDTFGAPYVVKDDGLAAGKGVVVTSDRAEALAHAQACFEAGGSVVIEEFLDGPEVSLFVLSDGTNAVPLEPAQDFKRIFNNDEGPNTGGMGAYTPLPWLPEGFVAQVMERVAEPTLAAMKNRGNPFVGVLYCGLAVTSRGLRVIEFNARFGDPETQPVLQRLRSPLGRVLLAAARGKLDTIEPLVWDERTAVAVVLASAGYPESSSKGDIITGVDAAEADEAVSVLHAGTALNNDGELVTAGGRVLAVVGLGEDLSDAREVAYAGAEKITFDGAQKRTDIALKAARGEITIPGVGTSGAGNGAGTSAEGDAK</sequence>
<dbReference type="RefSeq" id="WP_285333433.1">
    <property type="nucleotide sequence ID" value="NZ_JASODW010000010.1"/>
</dbReference>
<gene>
    <name evidence="12 16" type="primary">purD</name>
    <name evidence="16" type="ORF">QP116_08185</name>
</gene>
<organism evidence="16 17">
    <name type="scientific">Pseudoglutamicibacter cumminsii</name>
    <dbReference type="NCBI Taxonomy" id="156979"/>
    <lineage>
        <taxon>Bacteria</taxon>
        <taxon>Bacillati</taxon>
        <taxon>Actinomycetota</taxon>
        <taxon>Actinomycetes</taxon>
        <taxon>Micrococcales</taxon>
        <taxon>Micrococcaceae</taxon>
        <taxon>Pseudoglutamicibacter</taxon>
    </lineage>
</organism>
<evidence type="ECO:0000256" key="8">
    <source>
        <dbReference type="ARBA" id="ARBA00022840"/>
    </source>
</evidence>
<dbReference type="GO" id="GO:0004637">
    <property type="term" value="F:phosphoribosylamine-glycine ligase activity"/>
    <property type="evidence" value="ECO:0007669"/>
    <property type="project" value="UniProtKB-UniRule"/>
</dbReference>
<dbReference type="Pfam" id="PF01071">
    <property type="entry name" value="GARS_A"/>
    <property type="match status" value="1"/>
</dbReference>
<name>A0AAP4C9K1_9MICC</name>
<dbReference type="SMART" id="SM01210">
    <property type="entry name" value="GARS_C"/>
    <property type="match status" value="1"/>
</dbReference>
<accession>A0AAP4C9K1</accession>
<dbReference type="SUPFAM" id="SSF51246">
    <property type="entry name" value="Rudiment single hybrid motif"/>
    <property type="match status" value="1"/>
</dbReference>
<keyword evidence="8 13" id="KW-0067">ATP-binding</keyword>
<evidence type="ECO:0000256" key="12">
    <source>
        <dbReference type="HAMAP-Rule" id="MF_00138"/>
    </source>
</evidence>
<evidence type="ECO:0000256" key="5">
    <source>
        <dbReference type="ARBA" id="ARBA00022598"/>
    </source>
</evidence>
<dbReference type="EMBL" id="JASODW010000010">
    <property type="protein sequence ID" value="MDK6275707.1"/>
    <property type="molecule type" value="Genomic_DNA"/>
</dbReference>
<dbReference type="EC" id="6.3.4.13" evidence="4 12"/>
<dbReference type="PANTHER" id="PTHR43472">
    <property type="entry name" value="PHOSPHORIBOSYLAMINE--GLYCINE LIGASE"/>
    <property type="match status" value="1"/>
</dbReference>
<evidence type="ECO:0000256" key="7">
    <source>
        <dbReference type="ARBA" id="ARBA00022755"/>
    </source>
</evidence>
<comment type="similarity">
    <text evidence="9 12">Belongs to the GARS family.</text>
</comment>
<evidence type="ECO:0000256" key="2">
    <source>
        <dbReference type="ARBA" id="ARBA00001946"/>
    </source>
</evidence>
<dbReference type="Pfam" id="PF02844">
    <property type="entry name" value="GARS_N"/>
    <property type="match status" value="1"/>
</dbReference>
<dbReference type="InterPro" id="IPR000115">
    <property type="entry name" value="PRibGlycinamide_synth"/>
</dbReference>
<dbReference type="GO" id="GO:0009113">
    <property type="term" value="P:purine nucleobase biosynthetic process"/>
    <property type="evidence" value="ECO:0007669"/>
    <property type="project" value="InterPro"/>
</dbReference>
<comment type="caution">
    <text evidence="16">The sequence shown here is derived from an EMBL/GenBank/DDBJ whole genome shotgun (WGS) entry which is preliminary data.</text>
</comment>
<dbReference type="InterPro" id="IPR011054">
    <property type="entry name" value="Rudment_hybrid_motif"/>
</dbReference>
<dbReference type="GO" id="GO:0005524">
    <property type="term" value="F:ATP binding"/>
    <property type="evidence" value="ECO:0007669"/>
    <property type="project" value="UniProtKB-UniRule"/>
</dbReference>
<keyword evidence="5 12" id="KW-0436">Ligase</keyword>
<dbReference type="PROSITE" id="PS50975">
    <property type="entry name" value="ATP_GRASP"/>
    <property type="match status" value="1"/>
</dbReference>
<reference evidence="16" key="1">
    <citation type="submission" date="2023-05" db="EMBL/GenBank/DDBJ databases">
        <title>Cataloging the Phylogenetic Diversity of Human Bladder Bacteria.</title>
        <authorList>
            <person name="Du J."/>
        </authorList>
    </citation>
    <scope>NUCLEOTIDE SEQUENCE</scope>
    <source>
        <strain evidence="16">UMB9978</strain>
    </source>
</reference>
<evidence type="ECO:0000256" key="4">
    <source>
        <dbReference type="ARBA" id="ARBA00013255"/>
    </source>
</evidence>
<dbReference type="InterPro" id="IPR037123">
    <property type="entry name" value="PRibGlycinamide_synth_C_sf"/>
</dbReference>
<evidence type="ECO:0000256" key="9">
    <source>
        <dbReference type="ARBA" id="ARBA00038345"/>
    </source>
</evidence>
<comment type="cofactor">
    <cofactor evidence="2">
        <name>Mg(2+)</name>
        <dbReference type="ChEBI" id="CHEBI:18420"/>
    </cofactor>
</comment>
<evidence type="ECO:0000256" key="1">
    <source>
        <dbReference type="ARBA" id="ARBA00001936"/>
    </source>
</evidence>
<dbReference type="FunFam" id="3.90.600.10:FF:000001">
    <property type="entry name" value="Trifunctional purine biosynthetic protein adenosine-3"/>
    <property type="match status" value="1"/>
</dbReference>
<dbReference type="GO" id="GO:0006189">
    <property type="term" value="P:'de novo' IMP biosynthetic process"/>
    <property type="evidence" value="ECO:0007669"/>
    <property type="project" value="UniProtKB-UniRule"/>
</dbReference>
<dbReference type="AlphaFoldDB" id="A0AAP4C9K1"/>
<dbReference type="InterPro" id="IPR020559">
    <property type="entry name" value="PRibGlycinamide_synth_CS"/>
</dbReference>
<dbReference type="Pfam" id="PF02843">
    <property type="entry name" value="GARS_C"/>
    <property type="match status" value="1"/>
</dbReference>
<evidence type="ECO:0000256" key="14">
    <source>
        <dbReference type="SAM" id="MobiDB-lite"/>
    </source>
</evidence>
<dbReference type="Gene3D" id="3.40.50.20">
    <property type="match status" value="1"/>
</dbReference>
<evidence type="ECO:0000313" key="16">
    <source>
        <dbReference type="EMBL" id="MDK6275707.1"/>
    </source>
</evidence>
<dbReference type="Proteomes" id="UP001240483">
    <property type="component" value="Unassembled WGS sequence"/>
</dbReference>
<dbReference type="InterPro" id="IPR013815">
    <property type="entry name" value="ATP_grasp_subdomain_1"/>
</dbReference>
<dbReference type="PROSITE" id="PS00184">
    <property type="entry name" value="GARS"/>
    <property type="match status" value="1"/>
</dbReference>
<protein>
    <recommendedName>
        <fullName evidence="4 12">Phosphoribosylamine--glycine ligase</fullName>
        <ecNumber evidence="4 12">6.3.4.13</ecNumber>
    </recommendedName>
    <alternativeName>
        <fullName evidence="12">GARS</fullName>
    </alternativeName>
    <alternativeName>
        <fullName evidence="10 12">Glycinamide ribonucleotide synthetase</fullName>
    </alternativeName>
    <alternativeName>
        <fullName evidence="11 12">Phosphoribosylglycinamide synthetase</fullName>
    </alternativeName>
</protein>
<evidence type="ECO:0000256" key="13">
    <source>
        <dbReference type="PROSITE-ProRule" id="PRU00409"/>
    </source>
</evidence>
<dbReference type="Gene3D" id="3.90.600.10">
    <property type="entry name" value="Phosphoribosylglycinamide synthetase, C-terminal domain"/>
    <property type="match status" value="1"/>
</dbReference>
<dbReference type="InterPro" id="IPR011761">
    <property type="entry name" value="ATP-grasp"/>
</dbReference>
<dbReference type="HAMAP" id="MF_00138">
    <property type="entry name" value="GARS"/>
    <property type="match status" value="1"/>
</dbReference>
<dbReference type="SUPFAM" id="SSF52440">
    <property type="entry name" value="PreATP-grasp domain"/>
    <property type="match status" value="1"/>
</dbReference>
<comment type="cofactor">
    <cofactor evidence="1">
        <name>Mn(2+)</name>
        <dbReference type="ChEBI" id="CHEBI:29035"/>
    </cofactor>
</comment>
<dbReference type="InterPro" id="IPR020562">
    <property type="entry name" value="PRibGlycinamide_synth_N"/>
</dbReference>
<dbReference type="SMART" id="SM01209">
    <property type="entry name" value="GARS_A"/>
    <property type="match status" value="1"/>
</dbReference>
<keyword evidence="7 12" id="KW-0658">Purine biosynthesis</keyword>
<evidence type="ECO:0000259" key="15">
    <source>
        <dbReference type="PROSITE" id="PS50975"/>
    </source>
</evidence>
<evidence type="ECO:0000313" key="17">
    <source>
        <dbReference type="Proteomes" id="UP001240483"/>
    </source>
</evidence>
<dbReference type="SUPFAM" id="SSF56059">
    <property type="entry name" value="Glutathione synthetase ATP-binding domain-like"/>
    <property type="match status" value="1"/>
</dbReference>